<reference evidence="1 2" key="1">
    <citation type="submission" date="2023-06" db="EMBL/GenBank/DDBJ databases">
        <authorList>
            <person name="Oyuntsetseg B."/>
            <person name="Kim S.B."/>
        </authorList>
    </citation>
    <scope>NUCLEOTIDE SEQUENCE [LARGE SCALE GENOMIC DNA]</scope>
    <source>
        <strain evidence="1 2">2-15</strain>
    </source>
</reference>
<dbReference type="RefSeq" id="WP_285967606.1">
    <property type="nucleotide sequence ID" value="NZ_CP127294.1"/>
</dbReference>
<evidence type="ECO:0000313" key="2">
    <source>
        <dbReference type="Proteomes" id="UP001236014"/>
    </source>
</evidence>
<dbReference type="PANTHER" id="PTHR39337:SF1">
    <property type="entry name" value="BLR5642 PROTEIN"/>
    <property type="match status" value="1"/>
</dbReference>
<dbReference type="Proteomes" id="UP001236014">
    <property type="component" value="Chromosome"/>
</dbReference>
<keyword evidence="2" id="KW-1185">Reference proteome</keyword>
<organism evidence="1 2">
    <name type="scientific">Amycolatopsis carbonis</name>
    <dbReference type="NCBI Taxonomy" id="715471"/>
    <lineage>
        <taxon>Bacteria</taxon>
        <taxon>Bacillati</taxon>
        <taxon>Actinomycetota</taxon>
        <taxon>Actinomycetes</taxon>
        <taxon>Pseudonocardiales</taxon>
        <taxon>Pseudonocardiaceae</taxon>
        <taxon>Amycolatopsis</taxon>
    </lineage>
</organism>
<dbReference type="EMBL" id="CP127294">
    <property type="protein sequence ID" value="WIX76859.1"/>
    <property type="molecule type" value="Genomic_DNA"/>
</dbReference>
<gene>
    <name evidence="1" type="ORF">QRX50_36340</name>
</gene>
<name>A0A9Y2IBI1_9PSEU</name>
<dbReference type="InterPro" id="IPR007438">
    <property type="entry name" value="DUF488"/>
</dbReference>
<evidence type="ECO:0000313" key="1">
    <source>
        <dbReference type="EMBL" id="WIX76859.1"/>
    </source>
</evidence>
<proteinExistence type="predicted"/>
<protein>
    <submittedName>
        <fullName evidence="1">DUF488 domain-containing protein</fullName>
    </submittedName>
</protein>
<dbReference type="PANTHER" id="PTHR39337">
    <property type="entry name" value="BLR5642 PROTEIN"/>
    <property type="match status" value="1"/>
</dbReference>
<dbReference type="AlphaFoldDB" id="A0A9Y2IBI1"/>
<dbReference type="Pfam" id="PF04343">
    <property type="entry name" value="DUF488"/>
    <property type="match status" value="1"/>
</dbReference>
<accession>A0A9Y2IBI1</accession>
<dbReference type="KEGG" id="acab:QRX50_36340"/>
<sequence length="150" mass="15858">MTAAKTRPRAGALGVGYEGCDLQQFVEGLVAAGVETLVDVRLTPISRKRGFSKNALREALATAGIAYEHYRELGNAKSNRAGFGGDADELATARRCYAESISGPDADNVLAGLAGRASSEVLAVLCFEADQARCHRDIVLDEIARRSAST</sequence>